<dbReference type="RefSeq" id="XP_016607084.1">
    <property type="nucleotide sequence ID" value="XM_016754199.1"/>
</dbReference>
<dbReference type="EMBL" id="KQ257459">
    <property type="protein sequence ID" value="KNC99044.1"/>
    <property type="molecule type" value="Genomic_DNA"/>
</dbReference>
<dbReference type="VEuPathDB" id="FungiDB:SPPG_05995"/>
<protein>
    <submittedName>
        <fullName evidence="1">Uncharacterized protein</fullName>
    </submittedName>
</protein>
<dbReference type="OrthoDB" id="2360568at2759"/>
<organism evidence="1 2">
    <name type="scientific">Spizellomyces punctatus (strain DAOM BR117)</name>
    <dbReference type="NCBI Taxonomy" id="645134"/>
    <lineage>
        <taxon>Eukaryota</taxon>
        <taxon>Fungi</taxon>
        <taxon>Fungi incertae sedis</taxon>
        <taxon>Chytridiomycota</taxon>
        <taxon>Chytridiomycota incertae sedis</taxon>
        <taxon>Chytridiomycetes</taxon>
        <taxon>Spizellomycetales</taxon>
        <taxon>Spizellomycetaceae</taxon>
        <taxon>Spizellomyces</taxon>
    </lineage>
</organism>
<dbReference type="Proteomes" id="UP000053201">
    <property type="component" value="Unassembled WGS sequence"/>
</dbReference>
<reference evidence="1 2" key="1">
    <citation type="submission" date="2009-08" db="EMBL/GenBank/DDBJ databases">
        <title>The Genome Sequence of Spizellomyces punctatus strain DAOM BR117.</title>
        <authorList>
            <consortium name="The Broad Institute Genome Sequencing Platform"/>
            <person name="Russ C."/>
            <person name="Cuomo C."/>
            <person name="Shea T."/>
            <person name="Young S.K."/>
            <person name="Zeng Q."/>
            <person name="Koehrsen M."/>
            <person name="Haas B."/>
            <person name="Borodovsky M."/>
            <person name="Guigo R."/>
            <person name="Alvarado L."/>
            <person name="Berlin A."/>
            <person name="Bochicchio J."/>
            <person name="Borenstein D."/>
            <person name="Chapman S."/>
            <person name="Chen Z."/>
            <person name="Engels R."/>
            <person name="Freedman E."/>
            <person name="Gellesch M."/>
            <person name="Goldberg J."/>
            <person name="Griggs A."/>
            <person name="Gujja S."/>
            <person name="Heiman D."/>
            <person name="Hepburn T."/>
            <person name="Howarth C."/>
            <person name="Jen D."/>
            <person name="Larson L."/>
            <person name="Lewis B."/>
            <person name="Mehta T."/>
            <person name="Park D."/>
            <person name="Pearson M."/>
            <person name="Roberts A."/>
            <person name="Saif S."/>
            <person name="Shenoy N."/>
            <person name="Sisk P."/>
            <person name="Stolte C."/>
            <person name="Sykes S."/>
            <person name="Thomson T."/>
            <person name="Walk T."/>
            <person name="White J."/>
            <person name="Yandava C."/>
            <person name="Burger G."/>
            <person name="Gray M.W."/>
            <person name="Holland P.W.H."/>
            <person name="King N."/>
            <person name="Lang F.B.F."/>
            <person name="Roger A.J."/>
            <person name="Ruiz-Trillo I."/>
            <person name="Lander E."/>
            <person name="Nusbaum C."/>
        </authorList>
    </citation>
    <scope>NUCLEOTIDE SEQUENCE [LARGE SCALE GENOMIC DNA]</scope>
    <source>
        <strain evidence="1 2">DAOM BR117</strain>
    </source>
</reference>
<evidence type="ECO:0000313" key="2">
    <source>
        <dbReference type="Proteomes" id="UP000053201"/>
    </source>
</evidence>
<dbReference type="eggNOG" id="ENOG502SYZ8">
    <property type="taxonomic scope" value="Eukaryota"/>
</dbReference>
<dbReference type="AlphaFoldDB" id="A0A0L0HDJ5"/>
<dbReference type="OMA" id="PCIAHII"/>
<keyword evidence="2" id="KW-1185">Reference proteome</keyword>
<sequence length="342" mass="38535">MIVRPRVSDTARFPPQLTTINGQTVDLVNLTQQSQLVVILLKDPWCQVCPNLLRLLSFLGLKSDSTQTWTDELTSETRSITQSQKAFNHVLLAHDTRFLVICPGPPEALKQIAEETGWSELDRVDFVADVDFGIGEMLGLRMVAGVWPSSLEVLKDLTVTTIEIGRSPGYYGDHAILQHLATHRHQTETQAVTLLRQSTRLHKLLQTTTTKSTYYNHPARDVLPLELLCSLFDQVAQSELDRHIQDQPSLAQASKACKSWQYVALLTTTRILSEQIKTLESALTTVNGCPIACEIETRWGYPPGAKIQFVPLLDIKRRLARLQKVWKWVSGFVDEVGLDVWK</sequence>
<accession>A0A0L0HDJ5</accession>
<name>A0A0L0HDJ5_SPIPD</name>
<gene>
    <name evidence="1" type="ORF">SPPG_05995</name>
</gene>
<proteinExistence type="predicted"/>
<dbReference type="GeneID" id="27689332"/>
<dbReference type="InParanoid" id="A0A0L0HDJ5"/>
<evidence type="ECO:0000313" key="1">
    <source>
        <dbReference type="EMBL" id="KNC99044.1"/>
    </source>
</evidence>